<comment type="similarity">
    <text evidence="1">Belongs to the sigma-70 factor family. ECF subfamily.</text>
</comment>
<protein>
    <submittedName>
        <fullName evidence="7">RNA polymerase</fullName>
    </submittedName>
</protein>
<dbReference type="Proteomes" id="UP000092584">
    <property type="component" value="Unassembled WGS sequence"/>
</dbReference>
<dbReference type="SUPFAM" id="SSF88946">
    <property type="entry name" value="Sigma2 domain of RNA polymerase sigma factors"/>
    <property type="match status" value="1"/>
</dbReference>
<dbReference type="AlphaFoldDB" id="A0A1B8TWN5"/>
<dbReference type="InterPro" id="IPR036388">
    <property type="entry name" value="WH-like_DNA-bd_sf"/>
</dbReference>
<evidence type="ECO:0000256" key="1">
    <source>
        <dbReference type="ARBA" id="ARBA00010641"/>
    </source>
</evidence>
<dbReference type="InterPro" id="IPR039425">
    <property type="entry name" value="RNA_pol_sigma-70-like"/>
</dbReference>
<accession>A0A1B8TWN5</accession>
<dbReference type="InterPro" id="IPR013325">
    <property type="entry name" value="RNA_pol_sigma_r2"/>
</dbReference>
<dbReference type="GO" id="GO:0006352">
    <property type="term" value="P:DNA-templated transcription initiation"/>
    <property type="evidence" value="ECO:0007669"/>
    <property type="project" value="InterPro"/>
</dbReference>
<feature type="domain" description="RNA polymerase sigma factor 70 region 4 type 2" evidence="6">
    <location>
        <begin position="128"/>
        <end position="175"/>
    </location>
</feature>
<dbReference type="OrthoDB" id="1027298at2"/>
<dbReference type="SUPFAM" id="SSF88659">
    <property type="entry name" value="Sigma3 and sigma4 domains of RNA polymerase sigma factors"/>
    <property type="match status" value="1"/>
</dbReference>
<evidence type="ECO:0000313" key="8">
    <source>
        <dbReference type="Proteomes" id="UP000092584"/>
    </source>
</evidence>
<proteinExistence type="inferred from homology"/>
<feature type="domain" description="RNA polymerase sigma-70 region 2" evidence="5">
    <location>
        <begin position="24"/>
        <end position="90"/>
    </location>
</feature>
<dbReference type="Gene3D" id="1.10.10.10">
    <property type="entry name" value="Winged helix-like DNA-binding domain superfamily/Winged helix DNA-binding domain"/>
    <property type="match status" value="1"/>
</dbReference>
<keyword evidence="3" id="KW-0731">Sigma factor</keyword>
<evidence type="ECO:0000259" key="5">
    <source>
        <dbReference type="Pfam" id="PF04542"/>
    </source>
</evidence>
<dbReference type="GO" id="GO:0003677">
    <property type="term" value="F:DNA binding"/>
    <property type="evidence" value="ECO:0007669"/>
    <property type="project" value="InterPro"/>
</dbReference>
<name>A0A1B8TWN5_9FLAO</name>
<evidence type="ECO:0000256" key="3">
    <source>
        <dbReference type="ARBA" id="ARBA00023082"/>
    </source>
</evidence>
<dbReference type="Gene3D" id="1.10.1740.10">
    <property type="match status" value="1"/>
</dbReference>
<dbReference type="PANTHER" id="PTHR43133">
    <property type="entry name" value="RNA POLYMERASE ECF-TYPE SIGMA FACTO"/>
    <property type="match status" value="1"/>
</dbReference>
<dbReference type="InterPro" id="IPR007627">
    <property type="entry name" value="RNA_pol_sigma70_r2"/>
</dbReference>
<dbReference type="NCBIfam" id="TIGR02937">
    <property type="entry name" value="sigma70-ECF"/>
    <property type="match status" value="1"/>
</dbReference>
<keyword evidence="8" id="KW-1185">Reference proteome</keyword>
<evidence type="ECO:0000256" key="4">
    <source>
        <dbReference type="ARBA" id="ARBA00023163"/>
    </source>
</evidence>
<evidence type="ECO:0000259" key="6">
    <source>
        <dbReference type="Pfam" id="PF08281"/>
    </source>
</evidence>
<dbReference type="InterPro" id="IPR013249">
    <property type="entry name" value="RNA_pol_sigma70_r4_t2"/>
</dbReference>
<keyword evidence="4" id="KW-0804">Transcription</keyword>
<dbReference type="Pfam" id="PF08281">
    <property type="entry name" value="Sigma70_r4_2"/>
    <property type="match status" value="1"/>
</dbReference>
<keyword evidence="2" id="KW-0805">Transcription regulation</keyword>
<dbReference type="InterPro" id="IPR013324">
    <property type="entry name" value="RNA_pol_sigma_r3/r4-like"/>
</dbReference>
<sequence>MTNKTDQIYITKVINGDTNAFASLVDTYKNMVFSLAFKMTKNREEAEEISQDTFIKAYKNLSKFKGDSKFSTWLYRIAYHTSLDNLKKNKNNNNSFEINEITFNQIKATENILEGIERKERAKMMEICLHKLPDEERTIIWMFYYDELSLKEITEITSMSEANLKVKLHRARKKLLTIVKENVVPEMIENYGRK</sequence>
<dbReference type="RefSeq" id="WP_065318809.1">
    <property type="nucleotide sequence ID" value="NZ_CP017477.1"/>
</dbReference>
<dbReference type="InterPro" id="IPR014284">
    <property type="entry name" value="RNA_pol_sigma-70_dom"/>
</dbReference>
<organism evidence="7 8">
    <name type="scientific">Polaribacter vadi</name>
    <dbReference type="NCBI Taxonomy" id="1774273"/>
    <lineage>
        <taxon>Bacteria</taxon>
        <taxon>Pseudomonadati</taxon>
        <taxon>Bacteroidota</taxon>
        <taxon>Flavobacteriia</taxon>
        <taxon>Flavobacteriales</taxon>
        <taxon>Flavobacteriaceae</taxon>
    </lineage>
</organism>
<dbReference type="CDD" id="cd06171">
    <property type="entry name" value="Sigma70_r4"/>
    <property type="match status" value="1"/>
</dbReference>
<dbReference type="Pfam" id="PF04542">
    <property type="entry name" value="Sigma70_r2"/>
    <property type="match status" value="1"/>
</dbReference>
<evidence type="ECO:0000256" key="2">
    <source>
        <dbReference type="ARBA" id="ARBA00023015"/>
    </source>
</evidence>
<dbReference type="GO" id="GO:0016987">
    <property type="term" value="F:sigma factor activity"/>
    <property type="evidence" value="ECO:0007669"/>
    <property type="project" value="UniProtKB-KW"/>
</dbReference>
<evidence type="ECO:0000313" key="7">
    <source>
        <dbReference type="EMBL" id="OBY64057.1"/>
    </source>
</evidence>
<dbReference type="PANTHER" id="PTHR43133:SF51">
    <property type="entry name" value="RNA POLYMERASE SIGMA FACTOR"/>
    <property type="match status" value="1"/>
</dbReference>
<dbReference type="STRING" id="1774273.LPB03_05940"/>
<dbReference type="KEGG" id="pob:LPB03_05940"/>
<comment type="caution">
    <text evidence="7">The sequence shown here is derived from an EMBL/GenBank/DDBJ whole genome shotgun (WGS) entry which is preliminary data.</text>
</comment>
<dbReference type="EMBL" id="LSFM01000022">
    <property type="protein sequence ID" value="OBY64057.1"/>
    <property type="molecule type" value="Genomic_DNA"/>
</dbReference>
<reference evidence="8" key="1">
    <citation type="submission" date="2016-02" db="EMBL/GenBank/DDBJ databases">
        <authorList>
            <person name="Shin S.-K."/>
            <person name="Yi H."/>
            <person name="Kim E."/>
        </authorList>
    </citation>
    <scope>NUCLEOTIDE SEQUENCE [LARGE SCALE GENOMIC DNA]</scope>
    <source>
        <strain evidence="8">LPB0003</strain>
    </source>
</reference>
<gene>
    <name evidence="7" type="ORF">LPB3_06550</name>
</gene>